<keyword evidence="3" id="KW-1185">Reference proteome</keyword>
<organism evidence="2 3">
    <name type="scientific">Streptococcus macacae NCTC 11558</name>
    <dbReference type="NCBI Taxonomy" id="764298"/>
    <lineage>
        <taxon>Bacteria</taxon>
        <taxon>Bacillati</taxon>
        <taxon>Bacillota</taxon>
        <taxon>Bacilli</taxon>
        <taxon>Lactobacillales</taxon>
        <taxon>Streptococcaceae</taxon>
        <taxon>Streptococcus</taxon>
    </lineage>
</organism>
<evidence type="ECO:0000313" key="3">
    <source>
        <dbReference type="Proteomes" id="UP000003573"/>
    </source>
</evidence>
<evidence type="ECO:0000313" key="2">
    <source>
        <dbReference type="EMBL" id="EHJ52430.1"/>
    </source>
</evidence>
<dbReference type="Proteomes" id="UP000003573">
    <property type="component" value="Unassembled WGS sequence"/>
</dbReference>
<gene>
    <name evidence="2" type="ORF">STRMA_0280</name>
</gene>
<dbReference type="STRING" id="764298.STRMA_0280"/>
<comment type="caution">
    <text evidence="2">The sequence shown here is derived from an EMBL/GenBank/DDBJ whole genome shotgun (WGS) entry which is preliminary data.</text>
</comment>
<reference evidence="2 3" key="1">
    <citation type="journal article" date="2014" name="Int. J. Syst. Evol. Microbiol.">
        <title>Phylogenomics and the dynamic genome evolution of the genus Streptococcus.</title>
        <authorList>
            <consortium name="The Broad Institute Genome Sequencing Platform"/>
            <person name="Richards V.P."/>
            <person name="Palmer S.R."/>
            <person name="Pavinski Bitar P.D."/>
            <person name="Qin X."/>
            <person name="Weinstock G.M."/>
            <person name="Highlander S.K."/>
            <person name="Town C.D."/>
            <person name="Burne R.A."/>
            <person name="Stanhope M.J."/>
        </authorList>
    </citation>
    <scope>NUCLEOTIDE SEQUENCE [LARGE SCALE GENOMIC DNA]</scope>
    <source>
        <strain evidence="2 3">NCTC 11558</strain>
    </source>
</reference>
<evidence type="ECO:0000256" key="1">
    <source>
        <dbReference type="SAM" id="MobiDB-lite"/>
    </source>
</evidence>
<dbReference type="InterPro" id="IPR047909">
    <property type="entry name" value="SPJ_0845-like_N"/>
</dbReference>
<name>G5JYL8_9STRE</name>
<accession>G5JYL8</accession>
<feature type="compositionally biased region" description="Basic and acidic residues" evidence="1">
    <location>
        <begin position="33"/>
        <end position="46"/>
    </location>
</feature>
<dbReference type="RefSeq" id="WP_003080442.1">
    <property type="nucleotide sequence ID" value="NZ_AEUW02000001.1"/>
</dbReference>
<proteinExistence type="predicted"/>
<protein>
    <submittedName>
        <fullName evidence="2">Uncharacterized protein</fullName>
    </submittedName>
</protein>
<dbReference type="AlphaFoldDB" id="G5JYL8"/>
<sequence>MAIRFNKNDELEKMMENFATLPNLDKAPSPDSNSKKEKQEKENKKA</sequence>
<feature type="region of interest" description="Disordered" evidence="1">
    <location>
        <begin position="17"/>
        <end position="46"/>
    </location>
</feature>
<dbReference type="NCBIfam" id="NF040897">
    <property type="entry name" value="SPJ_0845_Nterm"/>
    <property type="match status" value="1"/>
</dbReference>
<dbReference type="EMBL" id="AEUW02000001">
    <property type="protein sequence ID" value="EHJ52430.1"/>
    <property type="molecule type" value="Genomic_DNA"/>
</dbReference>